<evidence type="ECO:0000259" key="3">
    <source>
        <dbReference type="Pfam" id="PF25917"/>
    </source>
</evidence>
<evidence type="ECO:0000313" key="5">
    <source>
        <dbReference type="Proteomes" id="UP000815846"/>
    </source>
</evidence>
<evidence type="ECO:0000313" key="4">
    <source>
        <dbReference type="EMBL" id="TYK64637.1"/>
    </source>
</evidence>
<proteinExistence type="inferred from homology"/>
<keyword evidence="5" id="KW-1185">Reference proteome</keyword>
<keyword evidence="2" id="KW-1133">Transmembrane helix</keyword>
<dbReference type="EMBL" id="PJAI02000020">
    <property type="protein sequence ID" value="TYK64637.1"/>
    <property type="molecule type" value="Genomic_DNA"/>
</dbReference>
<dbReference type="InterPro" id="IPR050739">
    <property type="entry name" value="MFP"/>
</dbReference>
<comment type="caution">
    <text evidence="4">The sequence shown here is derived from an EMBL/GenBank/DDBJ whole genome shotgun (WGS) entry which is preliminary data.</text>
</comment>
<dbReference type="Proteomes" id="UP000815846">
    <property type="component" value="Unassembled WGS sequence"/>
</dbReference>
<organism evidence="4 5">
    <name type="scientific">Colwellia echini</name>
    <dbReference type="NCBI Taxonomy" id="1982103"/>
    <lineage>
        <taxon>Bacteria</taxon>
        <taxon>Pseudomonadati</taxon>
        <taxon>Pseudomonadota</taxon>
        <taxon>Gammaproteobacteria</taxon>
        <taxon>Alteromonadales</taxon>
        <taxon>Colwelliaceae</taxon>
        <taxon>Colwellia</taxon>
    </lineage>
</organism>
<dbReference type="RefSeq" id="WP_101344512.1">
    <property type="nucleotide sequence ID" value="NZ_PJAI02000020.1"/>
</dbReference>
<dbReference type="Pfam" id="PF25917">
    <property type="entry name" value="BSH_RND"/>
    <property type="match status" value="1"/>
</dbReference>
<dbReference type="SUPFAM" id="SSF111369">
    <property type="entry name" value="HlyD-like secretion proteins"/>
    <property type="match status" value="1"/>
</dbReference>
<sequence>MEIIVTVAYFFLVRFIFVDYKILKWNLAWGIIVFGIYSGAALTEIVFLGQYAPYSEQVFVERRVVQVATYMGGQVETVHVKANTPIKKGDPLYTLDKTPVQDKLDAAKALLAEAKTALDNTKALVDRKVMAATELPLKQDAYNEALANVNTYKYELQQVTAYAPSDGYVVNLQLHEGQFVRLKAPVMTFVSTDEAWLVMKVRQAGSQNIAPNQDVEFALTMYPGHVFKAKVDSLVKGVGEAQFDISGKIAPVESVRGIGHFAVVVNLDEEELGKEMVFGAGGIAAINTGEGAPVFWLLRRIEIQSESLLNYVYNPFKS</sequence>
<protein>
    <submittedName>
        <fullName evidence="4">Biotin/lipoyl-binding protein</fullName>
    </submittedName>
</protein>
<dbReference type="Gene3D" id="2.40.30.170">
    <property type="match status" value="1"/>
</dbReference>
<comment type="similarity">
    <text evidence="1">Belongs to the membrane fusion protein (MFP) (TC 8.A.1) family.</text>
</comment>
<keyword evidence="2" id="KW-0472">Membrane</keyword>
<evidence type="ECO:0000256" key="2">
    <source>
        <dbReference type="SAM" id="Phobius"/>
    </source>
</evidence>
<dbReference type="InterPro" id="IPR058625">
    <property type="entry name" value="MdtA-like_BSH"/>
</dbReference>
<evidence type="ECO:0000256" key="1">
    <source>
        <dbReference type="ARBA" id="ARBA00009477"/>
    </source>
</evidence>
<name>A0ABY3MTV8_9GAMM</name>
<feature type="domain" description="Multidrug resistance protein MdtA-like barrel-sandwich hybrid" evidence="3">
    <location>
        <begin position="63"/>
        <end position="181"/>
    </location>
</feature>
<dbReference type="Gene3D" id="2.40.50.100">
    <property type="match status" value="1"/>
</dbReference>
<dbReference type="PANTHER" id="PTHR30386:SF18">
    <property type="entry name" value="INNER MEMBRANE PROTEIN YIAV-RELATED"/>
    <property type="match status" value="1"/>
</dbReference>
<keyword evidence="2" id="KW-0812">Transmembrane</keyword>
<reference evidence="4 5" key="1">
    <citation type="submission" date="2019-08" db="EMBL/GenBank/DDBJ databases">
        <title>Microbe sample from Colwellia echini.</title>
        <authorList>
            <person name="Christiansen L."/>
            <person name="Pathiraja D."/>
            <person name="Schultz-Johansen M."/>
            <person name="Choi I.-G."/>
            <person name="Stougaard P."/>
        </authorList>
    </citation>
    <scope>NUCLEOTIDE SEQUENCE [LARGE SCALE GENOMIC DNA]</scope>
    <source>
        <strain evidence="4 5">A3</strain>
    </source>
</reference>
<feature type="transmembrane region" description="Helical" evidence="2">
    <location>
        <begin position="27"/>
        <end position="48"/>
    </location>
</feature>
<gene>
    <name evidence="4" type="ORF">CWS31_014375</name>
</gene>
<dbReference type="PANTHER" id="PTHR30386">
    <property type="entry name" value="MEMBRANE FUSION SUBUNIT OF EMRAB-TOLC MULTIDRUG EFFLUX PUMP"/>
    <property type="match status" value="1"/>
</dbReference>
<accession>A0ABY3MTV8</accession>